<keyword evidence="2" id="KW-1133">Transmembrane helix</keyword>
<evidence type="ECO:0000313" key="3">
    <source>
        <dbReference type="EMBL" id="QIS15292.1"/>
    </source>
</evidence>
<name>A0A6G9YQ07_9NOCA</name>
<dbReference type="EMBL" id="CP046172">
    <property type="protein sequence ID" value="QIS15292.1"/>
    <property type="molecule type" value="Genomic_DNA"/>
</dbReference>
<keyword evidence="4" id="KW-1185">Reference proteome</keyword>
<dbReference type="PROSITE" id="PS51257">
    <property type="entry name" value="PROKAR_LIPOPROTEIN"/>
    <property type="match status" value="1"/>
</dbReference>
<dbReference type="AlphaFoldDB" id="A0A6G9YQ07"/>
<proteinExistence type="predicted"/>
<keyword evidence="2" id="KW-0812">Transmembrane</keyword>
<feature type="compositionally biased region" description="Polar residues" evidence="1">
    <location>
        <begin position="52"/>
        <end position="61"/>
    </location>
</feature>
<keyword evidence="2" id="KW-0472">Membrane</keyword>
<dbReference type="RefSeq" id="WP_167477563.1">
    <property type="nucleotide sequence ID" value="NZ_CP046172.1"/>
</dbReference>
<feature type="transmembrane region" description="Helical" evidence="2">
    <location>
        <begin position="12"/>
        <end position="32"/>
    </location>
</feature>
<organism evidence="3 4">
    <name type="scientific">Nocardia arthritidis</name>
    <dbReference type="NCBI Taxonomy" id="228602"/>
    <lineage>
        <taxon>Bacteria</taxon>
        <taxon>Bacillati</taxon>
        <taxon>Actinomycetota</taxon>
        <taxon>Actinomycetes</taxon>
        <taxon>Mycobacteriales</taxon>
        <taxon>Nocardiaceae</taxon>
        <taxon>Nocardia</taxon>
    </lineage>
</organism>
<feature type="compositionally biased region" description="Low complexity" evidence="1">
    <location>
        <begin position="88"/>
        <end position="111"/>
    </location>
</feature>
<reference evidence="3 4" key="1">
    <citation type="journal article" date="2019" name="ACS Chem. Biol.">
        <title>Identification and Mobilization of a Cryptic Antibiotic Biosynthesis Gene Locus from a Human-Pathogenic Nocardia Isolate.</title>
        <authorList>
            <person name="Herisse M."/>
            <person name="Ishida K."/>
            <person name="Porter J.L."/>
            <person name="Howden B."/>
            <person name="Hertweck C."/>
            <person name="Stinear T.P."/>
            <person name="Pidot S.J."/>
        </authorList>
    </citation>
    <scope>NUCLEOTIDE SEQUENCE [LARGE SCALE GENOMIC DNA]</scope>
    <source>
        <strain evidence="3 4">AUSMDU00012717</strain>
    </source>
</reference>
<evidence type="ECO:0000256" key="2">
    <source>
        <dbReference type="SAM" id="Phobius"/>
    </source>
</evidence>
<evidence type="ECO:0000313" key="4">
    <source>
        <dbReference type="Proteomes" id="UP000503540"/>
    </source>
</evidence>
<feature type="region of interest" description="Disordered" evidence="1">
    <location>
        <begin position="41"/>
        <end position="155"/>
    </location>
</feature>
<accession>A0A6G9YQ07</accession>
<evidence type="ECO:0000256" key="1">
    <source>
        <dbReference type="SAM" id="MobiDB-lite"/>
    </source>
</evidence>
<sequence length="155" mass="15689">MESSRARIVGPAIAVGAVSAGLILIGACGLGSHDTYVPPPPLKNGPAMAAAQVNSDASSTAPKVIIPPSPSWQMAPNAPRLNAGFTVPPSSTSTETTPQPGQPTDSDDPTLTAPPRPTPTSDEPLSTTRPRPTTTTRPPRPTTHSAPADDSGDDG</sequence>
<feature type="compositionally biased region" description="Low complexity" evidence="1">
    <location>
        <begin position="127"/>
        <end position="137"/>
    </location>
</feature>
<dbReference type="KEGG" id="nah:F5544_37325"/>
<protein>
    <submittedName>
        <fullName evidence="3">Uncharacterized protein</fullName>
    </submittedName>
</protein>
<gene>
    <name evidence="3" type="ORF">F5544_37325</name>
</gene>
<dbReference type="Proteomes" id="UP000503540">
    <property type="component" value="Chromosome"/>
</dbReference>